<evidence type="ECO:0000313" key="2">
    <source>
        <dbReference type="Proteomes" id="UP000298285"/>
    </source>
</evidence>
<protein>
    <submittedName>
        <fullName evidence="1">Ribosomal large subunit pseudouridine synthase B</fullName>
    </submittedName>
</protein>
<gene>
    <name evidence="1" type="ORF">E4T88_00530</name>
</gene>
<comment type="caution">
    <text evidence="1">The sequence shown here is derived from an EMBL/GenBank/DDBJ whole genome shotgun (WGS) entry which is preliminary data.</text>
</comment>
<dbReference type="RefSeq" id="WP_135103538.1">
    <property type="nucleotide sequence ID" value="NZ_JADGKW010000001.1"/>
</dbReference>
<dbReference type="OrthoDB" id="999254at2"/>
<dbReference type="Proteomes" id="UP000298285">
    <property type="component" value="Unassembled WGS sequence"/>
</dbReference>
<dbReference type="AlphaFoldDB" id="A0A4Y9IS11"/>
<proteinExistence type="predicted"/>
<dbReference type="EMBL" id="SPPK01000001">
    <property type="protein sequence ID" value="TFU90494.1"/>
    <property type="molecule type" value="Genomic_DNA"/>
</dbReference>
<accession>A0A4Y9IS11</accession>
<evidence type="ECO:0000313" key="1">
    <source>
        <dbReference type="EMBL" id="TFU90494.1"/>
    </source>
</evidence>
<organism evidence="1 2">
    <name type="scientific">Dysgonomonas mossii</name>
    <dbReference type="NCBI Taxonomy" id="163665"/>
    <lineage>
        <taxon>Bacteria</taxon>
        <taxon>Pseudomonadati</taxon>
        <taxon>Bacteroidota</taxon>
        <taxon>Bacteroidia</taxon>
        <taxon>Bacteroidales</taxon>
        <taxon>Dysgonomonadaceae</taxon>
        <taxon>Dysgonomonas</taxon>
    </lineage>
</organism>
<sequence length="89" mass="9955">MDSTTQEYKGIYYDGLKYSTREINMNFKIKVSGQNNGAKLHTLVGVGGYLDIVGNTDVANNLLDMAFKKGKDVVVCRLRRGLKITFYAN</sequence>
<name>A0A4Y9IS11_9BACT</name>
<reference evidence="1 2" key="1">
    <citation type="submission" date="2019-03" db="EMBL/GenBank/DDBJ databases">
        <title>Diversity of the mouse oral microbiome.</title>
        <authorList>
            <person name="Joseph S."/>
            <person name="Aduse-Opoku J."/>
            <person name="Curtis M."/>
            <person name="Wade W."/>
            <person name="Hashim A."/>
        </authorList>
    </citation>
    <scope>NUCLEOTIDE SEQUENCE [LARGE SCALE GENOMIC DNA]</scope>
    <source>
        <strain evidence="1 2">P11</strain>
    </source>
</reference>